<dbReference type="Proteomes" id="UP000523105">
    <property type="component" value="Unassembled WGS sequence"/>
</dbReference>
<feature type="non-terminal residue" evidence="1">
    <location>
        <position position="1"/>
    </location>
</feature>
<dbReference type="EMBL" id="JACASV010000036">
    <property type="protein sequence ID" value="NWJ43609.1"/>
    <property type="molecule type" value="Genomic_DNA"/>
</dbReference>
<sequence length="133" mass="15120">ERDNVIGNDIVYEDETRILNEDGETTQDDNIILLEWGDSIIQEDDSNGGYILDEDGGYVVVEDALQTDEGIGFEKNDIVVLEDIFDNYKLLNFEETRFRVDTISNNTFLKVSSGETPHQILTSPIFLERAEIV</sequence>
<evidence type="ECO:0000313" key="2">
    <source>
        <dbReference type="Proteomes" id="UP000523105"/>
    </source>
</evidence>
<gene>
    <name evidence="1" type="ORF">HX837_05340</name>
</gene>
<name>A0A7K4MQI1_9ARCH</name>
<accession>A0A7K4MQI1</accession>
<proteinExistence type="predicted"/>
<reference evidence="1 2" key="1">
    <citation type="journal article" date="2019" name="Environ. Microbiol.">
        <title>Genomics insights into ecotype formation of ammonia-oxidizing archaea in the deep ocean.</title>
        <authorList>
            <person name="Wang Y."/>
            <person name="Huang J.M."/>
            <person name="Cui G.J."/>
            <person name="Nunoura T."/>
            <person name="Takaki Y."/>
            <person name="Li W.L."/>
            <person name="Li J."/>
            <person name="Gao Z.M."/>
            <person name="Takai K."/>
            <person name="Zhang A.Q."/>
            <person name="Stepanauskas R."/>
        </authorList>
    </citation>
    <scope>NUCLEOTIDE SEQUENCE [LARGE SCALE GENOMIC DNA]</scope>
    <source>
        <strain evidence="1 2">L15b</strain>
    </source>
</reference>
<dbReference type="AlphaFoldDB" id="A0A7K4MQI1"/>
<protein>
    <submittedName>
        <fullName evidence="1">Uncharacterized protein</fullName>
    </submittedName>
</protein>
<organism evidence="1 2">
    <name type="scientific">Marine Group I thaumarchaeote</name>
    <dbReference type="NCBI Taxonomy" id="2511932"/>
    <lineage>
        <taxon>Archaea</taxon>
        <taxon>Nitrososphaerota</taxon>
        <taxon>Marine Group I</taxon>
    </lineage>
</organism>
<evidence type="ECO:0000313" key="1">
    <source>
        <dbReference type="EMBL" id="NWJ43609.1"/>
    </source>
</evidence>
<comment type="caution">
    <text evidence="1">The sequence shown here is derived from an EMBL/GenBank/DDBJ whole genome shotgun (WGS) entry which is preliminary data.</text>
</comment>